<protein>
    <submittedName>
        <fullName evidence="1">Uncharacterized protein</fullName>
    </submittedName>
</protein>
<organism evidence="1 2">
    <name type="scientific">Trifolium pratense</name>
    <name type="common">Red clover</name>
    <dbReference type="NCBI Taxonomy" id="57577"/>
    <lineage>
        <taxon>Eukaryota</taxon>
        <taxon>Viridiplantae</taxon>
        <taxon>Streptophyta</taxon>
        <taxon>Embryophyta</taxon>
        <taxon>Tracheophyta</taxon>
        <taxon>Spermatophyta</taxon>
        <taxon>Magnoliopsida</taxon>
        <taxon>eudicotyledons</taxon>
        <taxon>Gunneridae</taxon>
        <taxon>Pentapetalae</taxon>
        <taxon>rosids</taxon>
        <taxon>fabids</taxon>
        <taxon>Fabales</taxon>
        <taxon>Fabaceae</taxon>
        <taxon>Papilionoideae</taxon>
        <taxon>50 kb inversion clade</taxon>
        <taxon>NPAAA clade</taxon>
        <taxon>Hologalegina</taxon>
        <taxon>IRL clade</taxon>
        <taxon>Trifolieae</taxon>
        <taxon>Trifolium</taxon>
    </lineage>
</organism>
<comment type="caution">
    <text evidence="1">The sequence shown here is derived from an EMBL/GenBank/DDBJ whole genome shotgun (WGS) entry which is preliminary data.</text>
</comment>
<accession>A0ACB0LAS3</accession>
<dbReference type="EMBL" id="CASHSV030000409">
    <property type="protein sequence ID" value="CAJ2664442.1"/>
    <property type="molecule type" value="Genomic_DNA"/>
</dbReference>
<dbReference type="Proteomes" id="UP001177021">
    <property type="component" value="Unassembled WGS sequence"/>
</dbReference>
<evidence type="ECO:0000313" key="2">
    <source>
        <dbReference type="Proteomes" id="UP001177021"/>
    </source>
</evidence>
<evidence type="ECO:0000313" key="1">
    <source>
        <dbReference type="EMBL" id="CAJ2664442.1"/>
    </source>
</evidence>
<keyword evidence="2" id="KW-1185">Reference proteome</keyword>
<proteinExistence type="predicted"/>
<gene>
    <name evidence="1" type="ORF">MILVUS5_LOCUS29652</name>
</gene>
<name>A0ACB0LAS3_TRIPR</name>
<reference evidence="1" key="1">
    <citation type="submission" date="2023-10" db="EMBL/GenBank/DDBJ databases">
        <authorList>
            <person name="Rodriguez Cubillos JULIANA M."/>
            <person name="De Vega J."/>
        </authorList>
    </citation>
    <scope>NUCLEOTIDE SEQUENCE</scope>
</reference>
<sequence length="143" mass="15982">MDYRRVKSKSEESLCEKSMKVVVNVIRLSSFSIAQKTLGVGGATTRKSGKDKDFSGSDDYSDKEIKEEKLVSNKQFPASSRSQQPQSRANPTYVIKSVGNNGSTEYMIHKERLHDVNSKKELCVDGLASDYISKIRNKLGRSL</sequence>